<dbReference type="KEGG" id="pcot:PCOAH_00006390"/>
<keyword evidence="1" id="KW-0472">Membrane</keyword>
<dbReference type="RefSeq" id="XP_019913023.1">
    <property type="nucleotide sequence ID" value="XM_020057449.1"/>
</dbReference>
<feature type="transmembrane region" description="Helical" evidence="1">
    <location>
        <begin position="306"/>
        <end position="323"/>
    </location>
</feature>
<evidence type="ECO:0000256" key="1">
    <source>
        <dbReference type="SAM" id="Phobius"/>
    </source>
</evidence>
<evidence type="ECO:0000313" key="2">
    <source>
        <dbReference type="EMBL" id="ANQ06328.1"/>
    </source>
</evidence>
<dbReference type="EMBL" id="CP016242">
    <property type="protein sequence ID" value="ANQ06328.1"/>
    <property type="molecule type" value="Genomic_DNA"/>
</dbReference>
<gene>
    <name evidence="2" type="ORF">PCOAH_00006390</name>
</gene>
<dbReference type="Proteomes" id="UP000092716">
    <property type="component" value="Chromosome 4"/>
</dbReference>
<dbReference type="OrthoDB" id="383948at2759"/>
<evidence type="ECO:0008006" key="4">
    <source>
        <dbReference type="Google" id="ProtNLM"/>
    </source>
</evidence>
<proteinExistence type="predicted"/>
<name>A0A1B1DU72_9APIC</name>
<feature type="transmembrane region" description="Helical" evidence="1">
    <location>
        <begin position="269"/>
        <end position="294"/>
    </location>
</feature>
<dbReference type="VEuPathDB" id="PlasmoDB:PCOAH_00006390"/>
<sequence>MNVKIRNFLFTKIAVFVLVLSIWNCSYEVFSFCDHHNGRRNRQNDILLGVRASRLLFGEYNVVKETEDNSLKGRFVNILEKDGNEFSRHLSALKHDENFPNQLNFCTHYGNEQRPPNALMRDYGSECGFSLSNFYENSKKPLYELKRSASDDSIFGGLGVADSYESIDHISNDSLDSCGLDIVKNEKHFTMANAISEQEEFDKLIREHKSGKATERGIYGLLKKVDRKVESEILTLMKYDLGYDNNKEHRGKCRRGYKKLLNDIKKYRIFVPLMIFGTIAVVLMPHIFFGSIVLSTAAFSTSFFKLYFVSLLSSFILGTYYQIKYEKCSNIVGRFLKNKKRPCLKNKVPPAYVAFRDL</sequence>
<keyword evidence="3" id="KW-1185">Reference proteome</keyword>
<accession>A0A1B1DU72</accession>
<keyword evidence="1" id="KW-1133">Transmembrane helix</keyword>
<dbReference type="AlphaFoldDB" id="A0A1B1DU72"/>
<keyword evidence="1" id="KW-0812">Transmembrane</keyword>
<protein>
    <recommendedName>
        <fullName evidence="4">Pv-fam-d protein</fullName>
    </recommendedName>
</protein>
<reference evidence="3" key="1">
    <citation type="submission" date="2016-06" db="EMBL/GenBank/DDBJ databases">
        <title>First high quality genome sequence of Plasmodium coatneyi using continuous long reads from single molecule, real-time sequencing.</title>
        <authorList>
            <person name="Chien J.-T."/>
            <person name="Pakala S.B."/>
            <person name="Geraldo J.A."/>
            <person name="Lapp S.A."/>
            <person name="Barnwell J.W."/>
            <person name="Kissinger J.C."/>
            <person name="Galinski M.R."/>
            <person name="Humphrey J.C."/>
        </authorList>
    </citation>
    <scope>NUCLEOTIDE SEQUENCE [LARGE SCALE GENOMIC DNA]</scope>
    <source>
        <strain evidence="3">Hackeri</strain>
    </source>
</reference>
<evidence type="ECO:0000313" key="3">
    <source>
        <dbReference type="Proteomes" id="UP000092716"/>
    </source>
</evidence>
<organism evidence="2 3">
    <name type="scientific">Plasmodium coatneyi</name>
    <dbReference type="NCBI Taxonomy" id="208452"/>
    <lineage>
        <taxon>Eukaryota</taxon>
        <taxon>Sar</taxon>
        <taxon>Alveolata</taxon>
        <taxon>Apicomplexa</taxon>
        <taxon>Aconoidasida</taxon>
        <taxon>Haemosporida</taxon>
        <taxon>Plasmodiidae</taxon>
        <taxon>Plasmodium</taxon>
    </lineage>
</organism>
<dbReference type="GeneID" id="30907362"/>